<reference evidence="7 8" key="1">
    <citation type="submission" date="2018-07" db="EMBL/GenBank/DDBJ databases">
        <title>Exploring interactions and the metabolic potential of the ultra-small soil bacteria Hylemonella gracilis.</title>
        <authorList>
            <person name="Tyc O."/>
            <person name="Kulkarni P."/>
            <person name="Gawehns F."/>
            <person name="Hundscheid M."/>
            <person name="Zweers H."/>
            <person name="Garbeva P."/>
        </authorList>
    </citation>
    <scope>NUCLEOTIDE SEQUENCE [LARGE SCALE GENOMIC DNA]</scope>
    <source>
        <strain evidence="7 8">NS1</strain>
    </source>
</reference>
<evidence type="ECO:0000256" key="2">
    <source>
        <dbReference type="ARBA" id="ARBA00022741"/>
    </source>
</evidence>
<proteinExistence type="inferred from homology"/>
<name>A0A4P6UGV3_9BURK</name>
<comment type="similarity">
    <text evidence="1 5">Belongs to the CoaE family.</text>
</comment>
<feature type="binding site" evidence="5">
    <location>
        <begin position="26"/>
        <end position="31"/>
    </location>
    <ligand>
        <name>ATP</name>
        <dbReference type="ChEBI" id="CHEBI:30616"/>
    </ligand>
</feature>
<keyword evidence="5" id="KW-0963">Cytoplasm</keyword>
<dbReference type="EMBL" id="CP031395">
    <property type="protein sequence ID" value="QBK04488.1"/>
    <property type="molecule type" value="Genomic_DNA"/>
</dbReference>
<keyword evidence="2 5" id="KW-0547">Nucleotide-binding</keyword>
<keyword evidence="5 7" id="KW-0808">Transferase</keyword>
<dbReference type="OrthoDB" id="9812943at2"/>
<comment type="function">
    <text evidence="5">Catalyzes the phosphorylation of the 3'-hydroxyl group of dephosphocoenzyme A to form coenzyme A.</text>
</comment>
<keyword evidence="5 7" id="KW-0418">Kinase</keyword>
<dbReference type="PANTHER" id="PTHR10695">
    <property type="entry name" value="DEPHOSPHO-COA KINASE-RELATED"/>
    <property type="match status" value="1"/>
</dbReference>
<evidence type="ECO:0000313" key="8">
    <source>
        <dbReference type="Proteomes" id="UP000292939"/>
    </source>
</evidence>
<keyword evidence="4 5" id="KW-0173">Coenzyme A biosynthesis</keyword>
<accession>A0A4P6UGV3</accession>
<dbReference type="KEGG" id="hgr:DW355_06535"/>
<dbReference type="Pfam" id="PF01121">
    <property type="entry name" value="CoaE"/>
    <property type="match status" value="1"/>
</dbReference>
<gene>
    <name evidence="5" type="primary">coaE</name>
    <name evidence="7" type="ORF">DW355_06535</name>
</gene>
<evidence type="ECO:0000256" key="4">
    <source>
        <dbReference type="ARBA" id="ARBA00022993"/>
    </source>
</evidence>
<comment type="subcellular location">
    <subcellularLocation>
        <location evidence="5">Cytoplasm</location>
    </subcellularLocation>
</comment>
<dbReference type="Proteomes" id="UP000292939">
    <property type="component" value="Chromosome"/>
</dbReference>
<dbReference type="NCBIfam" id="TIGR00152">
    <property type="entry name" value="dephospho-CoA kinase"/>
    <property type="match status" value="1"/>
</dbReference>
<dbReference type="CDD" id="cd02022">
    <property type="entry name" value="DPCK"/>
    <property type="match status" value="1"/>
</dbReference>
<evidence type="ECO:0000256" key="3">
    <source>
        <dbReference type="ARBA" id="ARBA00022840"/>
    </source>
</evidence>
<dbReference type="UniPathway" id="UPA00241">
    <property type="reaction ID" value="UER00356"/>
</dbReference>
<evidence type="ECO:0000256" key="6">
    <source>
        <dbReference type="NCBIfam" id="TIGR00152"/>
    </source>
</evidence>
<keyword evidence="3 5" id="KW-0067">ATP-binding</keyword>
<evidence type="ECO:0000256" key="1">
    <source>
        <dbReference type="ARBA" id="ARBA00009018"/>
    </source>
</evidence>
<dbReference type="PROSITE" id="PS51219">
    <property type="entry name" value="DPCK"/>
    <property type="match status" value="1"/>
</dbReference>
<dbReference type="SUPFAM" id="SSF52540">
    <property type="entry name" value="P-loop containing nucleoside triphosphate hydrolases"/>
    <property type="match status" value="1"/>
</dbReference>
<comment type="catalytic activity">
    <reaction evidence="5">
        <text>3'-dephospho-CoA + ATP = ADP + CoA + H(+)</text>
        <dbReference type="Rhea" id="RHEA:18245"/>
        <dbReference type="ChEBI" id="CHEBI:15378"/>
        <dbReference type="ChEBI" id="CHEBI:30616"/>
        <dbReference type="ChEBI" id="CHEBI:57287"/>
        <dbReference type="ChEBI" id="CHEBI:57328"/>
        <dbReference type="ChEBI" id="CHEBI:456216"/>
        <dbReference type="EC" id="2.7.1.24"/>
    </reaction>
</comment>
<dbReference type="HAMAP" id="MF_00376">
    <property type="entry name" value="Dephospho_CoA_kinase"/>
    <property type="match status" value="1"/>
</dbReference>
<dbReference type="GO" id="GO:0015937">
    <property type="term" value="P:coenzyme A biosynthetic process"/>
    <property type="evidence" value="ECO:0007669"/>
    <property type="project" value="UniProtKB-UniRule"/>
</dbReference>
<sequence length="223" mass="23715">MPPTPPPSVGATRPSPLRLGLTGGIGSGKSTVAALLAARGAVVIDADAISRETTAPGGAAIDALRAAFGAEAITSQGALDRARMRQQAFADPTVRRRLEAIVHPLVQAQTEARTATAIAKGATCIVYDVPLLVESSWVKRDDGRRPWREQLDRVLVVDCTPATQIARVMTRNGLTRADVEAIIAQQARREQRLQAADHVICNEGISVSELESQLVDLARLLGF</sequence>
<evidence type="ECO:0000256" key="5">
    <source>
        <dbReference type="HAMAP-Rule" id="MF_00376"/>
    </source>
</evidence>
<organism evidence="7 8">
    <name type="scientific">Hylemonella gracilis</name>
    <dbReference type="NCBI Taxonomy" id="80880"/>
    <lineage>
        <taxon>Bacteria</taxon>
        <taxon>Pseudomonadati</taxon>
        <taxon>Pseudomonadota</taxon>
        <taxon>Betaproteobacteria</taxon>
        <taxon>Burkholderiales</taxon>
        <taxon>Comamonadaceae</taxon>
        <taxon>Hylemonella</taxon>
    </lineage>
</organism>
<dbReference type="RefSeq" id="WP_131278633.1">
    <property type="nucleotide sequence ID" value="NZ_CP031395.1"/>
</dbReference>
<dbReference type="GO" id="GO:0005737">
    <property type="term" value="C:cytoplasm"/>
    <property type="evidence" value="ECO:0007669"/>
    <property type="project" value="UniProtKB-SubCell"/>
</dbReference>
<comment type="pathway">
    <text evidence="5">Cofactor biosynthesis; coenzyme A biosynthesis; CoA from (R)-pantothenate: step 5/5.</text>
</comment>
<dbReference type="Gene3D" id="3.40.50.300">
    <property type="entry name" value="P-loop containing nucleotide triphosphate hydrolases"/>
    <property type="match status" value="1"/>
</dbReference>
<dbReference type="PANTHER" id="PTHR10695:SF46">
    <property type="entry name" value="BIFUNCTIONAL COENZYME A SYNTHASE-RELATED"/>
    <property type="match status" value="1"/>
</dbReference>
<dbReference type="InterPro" id="IPR001977">
    <property type="entry name" value="Depp_CoAkinase"/>
</dbReference>
<dbReference type="InterPro" id="IPR027417">
    <property type="entry name" value="P-loop_NTPase"/>
</dbReference>
<dbReference type="GO" id="GO:0004140">
    <property type="term" value="F:dephospho-CoA kinase activity"/>
    <property type="evidence" value="ECO:0007669"/>
    <property type="project" value="UniProtKB-UniRule"/>
</dbReference>
<dbReference type="GO" id="GO:0005524">
    <property type="term" value="F:ATP binding"/>
    <property type="evidence" value="ECO:0007669"/>
    <property type="project" value="UniProtKB-UniRule"/>
</dbReference>
<dbReference type="EC" id="2.7.1.24" evidence="5 6"/>
<protein>
    <recommendedName>
        <fullName evidence="5 6">Dephospho-CoA kinase</fullName>
        <ecNumber evidence="5 6">2.7.1.24</ecNumber>
    </recommendedName>
    <alternativeName>
        <fullName evidence="5">Dephosphocoenzyme A kinase</fullName>
    </alternativeName>
</protein>
<evidence type="ECO:0000313" key="7">
    <source>
        <dbReference type="EMBL" id="QBK04488.1"/>
    </source>
</evidence>
<dbReference type="AlphaFoldDB" id="A0A4P6UGV3"/>